<dbReference type="Pfam" id="PF16845">
    <property type="entry name" value="SQAPI"/>
    <property type="match status" value="1"/>
</dbReference>
<dbReference type="InterPro" id="IPR046350">
    <property type="entry name" value="Cystatin_sf"/>
</dbReference>
<feature type="signal peptide" evidence="1">
    <location>
        <begin position="1"/>
        <end position="21"/>
    </location>
</feature>
<dbReference type="PANTHER" id="PTHR12319">
    <property type="entry name" value="CYSTATIN-RELATED"/>
    <property type="match status" value="1"/>
</dbReference>
<feature type="chain" id="PRO_5006867398" description="Cystatin domain-containing protein" evidence="1">
    <location>
        <begin position="22"/>
        <end position="339"/>
    </location>
</feature>
<dbReference type="EMBL" id="LDAU01000211">
    <property type="protein sequence ID" value="KRW99519.1"/>
    <property type="molecule type" value="Genomic_DNA"/>
</dbReference>
<dbReference type="InterPro" id="IPR053128">
    <property type="entry name" value="Cystatin-like"/>
</dbReference>
<sequence>MNKILSLILIFIFVAFSSSIASGNIKAKNFNPEVNPIDKLALEALLENAAQMDAEMELVSVISCETQIVSGQNYFLTLAFNVNGQVQQYKAEVYVVPWEQNATVMRFELDQEFLQKNQEENSSMDGGINYFNWYENQQKDSIFYQQKYDMVKLINQELQNRELGSNFKVVSAQTQVVSGIKYILTILVDNQEYQVEILSQIWNDVLKITSFKKVQSEEKTESALGNLRKQYRNQQQAFEKNQLIEEDNSDLPIPQKQVGAFKSINFDEEDQIIKNLVLRGIAEKLDIKQDSVKVLSASRRVVNGLLYEINFTYDGIEYTADIQVVPYKQIVNVLHLVQV</sequence>
<name>A0A0V0QBL4_PSEPJ</name>
<dbReference type="InParanoid" id="A0A0V0QBL4"/>
<keyword evidence="4" id="KW-1185">Reference proteome</keyword>
<evidence type="ECO:0000259" key="2">
    <source>
        <dbReference type="Pfam" id="PF16845"/>
    </source>
</evidence>
<reference evidence="3 4" key="1">
    <citation type="journal article" date="2015" name="Sci. Rep.">
        <title>Genome of the facultative scuticociliatosis pathogen Pseudocohnilembus persalinus provides insight into its virulence through horizontal gene transfer.</title>
        <authorList>
            <person name="Xiong J."/>
            <person name="Wang G."/>
            <person name="Cheng J."/>
            <person name="Tian M."/>
            <person name="Pan X."/>
            <person name="Warren A."/>
            <person name="Jiang C."/>
            <person name="Yuan D."/>
            <person name="Miao W."/>
        </authorList>
    </citation>
    <scope>NUCLEOTIDE SEQUENCE [LARGE SCALE GENOMIC DNA]</scope>
    <source>
        <strain evidence="3">36N120E</strain>
    </source>
</reference>
<dbReference type="Gene3D" id="3.10.450.10">
    <property type="match status" value="2"/>
</dbReference>
<comment type="caution">
    <text evidence="3">The sequence shown here is derived from an EMBL/GenBank/DDBJ whole genome shotgun (WGS) entry which is preliminary data.</text>
</comment>
<dbReference type="PANTHER" id="PTHR12319:SF2">
    <property type="entry name" value="CYSTATIN-LIKE PROTEIN-RELATED"/>
    <property type="match status" value="1"/>
</dbReference>
<accession>A0A0V0QBL4</accession>
<dbReference type="Proteomes" id="UP000054937">
    <property type="component" value="Unassembled WGS sequence"/>
</dbReference>
<dbReference type="InterPro" id="IPR000010">
    <property type="entry name" value="Cystatin_dom"/>
</dbReference>
<dbReference type="SUPFAM" id="SSF54403">
    <property type="entry name" value="Cystatin/monellin"/>
    <property type="match status" value="2"/>
</dbReference>
<evidence type="ECO:0000256" key="1">
    <source>
        <dbReference type="SAM" id="SignalP"/>
    </source>
</evidence>
<dbReference type="CDD" id="cd00042">
    <property type="entry name" value="CY"/>
    <property type="match status" value="2"/>
</dbReference>
<dbReference type="OrthoDB" id="2016588at2759"/>
<feature type="domain" description="Cystatin" evidence="2">
    <location>
        <begin position="38"/>
        <end position="107"/>
    </location>
</feature>
<dbReference type="GO" id="GO:0004869">
    <property type="term" value="F:cysteine-type endopeptidase inhibitor activity"/>
    <property type="evidence" value="ECO:0007669"/>
    <property type="project" value="InterPro"/>
</dbReference>
<proteinExistence type="predicted"/>
<keyword evidence="1" id="KW-0732">Signal</keyword>
<evidence type="ECO:0000313" key="3">
    <source>
        <dbReference type="EMBL" id="KRW99519.1"/>
    </source>
</evidence>
<protein>
    <recommendedName>
        <fullName evidence="2">Cystatin domain-containing protein</fullName>
    </recommendedName>
</protein>
<organism evidence="3 4">
    <name type="scientific">Pseudocohnilembus persalinus</name>
    <name type="common">Ciliate</name>
    <dbReference type="NCBI Taxonomy" id="266149"/>
    <lineage>
        <taxon>Eukaryota</taxon>
        <taxon>Sar</taxon>
        <taxon>Alveolata</taxon>
        <taxon>Ciliophora</taxon>
        <taxon>Intramacronucleata</taxon>
        <taxon>Oligohymenophorea</taxon>
        <taxon>Scuticociliatia</taxon>
        <taxon>Philasterida</taxon>
        <taxon>Pseudocohnilembidae</taxon>
        <taxon>Pseudocohnilembus</taxon>
    </lineage>
</organism>
<gene>
    <name evidence="3" type="ORF">PPERSA_03989</name>
</gene>
<dbReference type="AlphaFoldDB" id="A0A0V0QBL4"/>
<evidence type="ECO:0000313" key="4">
    <source>
        <dbReference type="Proteomes" id="UP000054937"/>
    </source>
</evidence>